<dbReference type="GO" id="GO:0016705">
    <property type="term" value="F:oxidoreductase activity, acting on paired donors, with incorporation or reduction of molecular oxygen"/>
    <property type="evidence" value="ECO:0007669"/>
    <property type="project" value="InterPro"/>
</dbReference>
<evidence type="ECO:0000313" key="7">
    <source>
        <dbReference type="EMBL" id="KAF4513372.1"/>
    </source>
</evidence>
<evidence type="ECO:0000256" key="1">
    <source>
        <dbReference type="ARBA" id="ARBA00001971"/>
    </source>
</evidence>
<dbReference type="OrthoDB" id="1844152at2759"/>
<accession>A0A8H4PZJ0</accession>
<dbReference type="CDD" id="cd11041">
    <property type="entry name" value="CYP503A1-like"/>
    <property type="match status" value="1"/>
</dbReference>
<evidence type="ECO:0008006" key="9">
    <source>
        <dbReference type="Google" id="ProtNLM"/>
    </source>
</evidence>
<keyword evidence="8" id="KW-1185">Reference proteome</keyword>
<keyword evidence="6" id="KW-0503">Monooxygenase</keyword>
<organism evidence="7 8">
    <name type="scientific">Ophiocordyceps sinensis</name>
    <dbReference type="NCBI Taxonomy" id="72228"/>
    <lineage>
        <taxon>Eukaryota</taxon>
        <taxon>Fungi</taxon>
        <taxon>Dikarya</taxon>
        <taxon>Ascomycota</taxon>
        <taxon>Pezizomycotina</taxon>
        <taxon>Sordariomycetes</taxon>
        <taxon>Hypocreomycetidae</taxon>
        <taxon>Hypocreales</taxon>
        <taxon>Ophiocordycipitaceae</taxon>
        <taxon>Ophiocordyceps</taxon>
    </lineage>
</organism>
<sequence length="531" mass="59361">MFLSPVLLLLLGLFLLYRLVAPWLAVFVNRAPGIPVLKPQAGWSLGRSHLAWVTDLAGLLDAGAKKFRGRSFQLWGPVGYVVVIPAKLAYPLQDTPEELLSFEEAANMDLMHVMESQHTNKSVKAVLKRKLNPQLSRLLPGILEDIQWASGEYMPACQDWTALKPYPLLVRITTVAMGAVFVGPPLNRSEEYSRLANEHVDAAIAAVGSLLPYHVLLRPLVRRLSPLVRTMRRLEREFCQLISRHQEEQDSKKQDFLNGWLRHEMPRSERKLEPLDVSRAILTSCLDGNLSSSQVLTQALVDLAVHPGYMDELRCEMEDAADKAEAQKLSQAQRLALLVRLDSFIQESQRLNPITLVGFSRRTKSTITLSDGTVLAPGINMLVPAASLNRDPTIWGADADEFRGFRFVGRDATLPYSFSAARHEIWTFGQGIHACPGRFLASSVVKAIMAEVIMKYDVRVPNASGRTELGNYGFLTLVDPETVLQFRKRRMEVVDHDVVATPKSSTIEFEHGLRDGVKAELARRVNSRASK</sequence>
<dbReference type="SUPFAM" id="SSF48264">
    <property type="entry name" value="Cytochrome P450"/>
    <property type="match status" value="1"/>
</dbReference>
<evidence type="ECO:0000256" key="2">
    <source>
        <dbReference type="ARBA" id="ARBA00010617"/>
    </source>
</evidence>
<comment type="similarity">
    <text evidence="2 6">Belongs to the cytochrome P450 family.</text>
</comment>
<dbReference type="Gene3D" id="1.10.630.10">
    <property type="entry name" value="Cytochrome P450"/>
    <property type="match status" value="1"/>
</dbReference>
<reference evidence="7 8" key="1">
    <citation type="journal article" date="2020" name="Genome Biol. Evol.">
        <title>A new high-quality draft genome assembly of the Chinese cordyceps Ophiocordyceps sinensis.</title>
        <authorList>
            <person name="Shu R."/>
            <person name="Zhang J."/>
            <person name="Meng Q."/>
            <person name="Zhang H."/>
            <person name="Zhou G."/>
            <person name="Li M."/>
            <person name="Wu P."/>
            <person name="Zhao Y."/>
            <person name="Chen C."/>
            <person name="Qin Q."/>
        </authorList>
    </citation>
    <scope>NUCLEOTIDE SEQUENCE [LARGE SCALE GENOMIC DNA]</scope>
    <source>
        <strain evidence="7 8">IOZ07</strain>
    </source>
</reference>
<keyword evidence="4 6" id="KW-0560">Oxidoreductase</keyword>
<keyword evidence="3 6" id="KW-0479">Metal-binding</keyword>
<dbReference type="AlphaFoldDB" id="A0A8H4PZJ0"/>
<evidence type="ECO:0000313" key="8">
    <source>
        <dbReference type="Proteomes" id="UP000557566"/>
    </source>
</evidence>
<protein>
    <recommendedName>
        <fullName evidence="9">Cytochrome P450</fullName>
    </recommendedName>
</protein>
<dbReference type="GO" id="GO:0020037">
    <property type="term" value="F:heme binding"/>
    <property type="evidence" value="ECO:0007669"/>
    <property type="project" value="InterPro"/>
</dbReference>
<evidence type="ECO:0000256" key="4">
    <source>
        <dbReference type="ARBA" id="ARBA00023002"/>
    </source>
</evidence>
<dbReference type="PROSITE" id="PS00086">
    <property type="entry name" value="CYTOCHROME_P450"/>
    <property type="match status" value="1"/>
</dbReference>
<gene>
    <name evidence="7" type="ORF">G6O67_000650</name>
</gene>
<evidence type="ECO:0000256" key="6">
    <source>
        <dbReference type="RuleBase" id="RU000461"/>
    </source>
</evidence>
<keyword evidence="6" id="KW-0349">Heme</keyword>
<proteinExistence type="inferred from homology"/>
<dbReference type="InterPro" id="IPR036396">
    <property type="entry name" value="Cyt_P450_sf"/>
</dbReference>
<dbReference type="GO" id="GO:0005506">
    <property type="term" value="F:iron ion binding"/>
    <property type="evidence" value="ECO:0007669"/>
    <property type="project" value="InterPro"/>
</dbReference>
<dbReference type="PANTHER" id="PTHR46206">
    <property type="entry name" value="CYTOCHROME P450"/>
    <property type="match status" value="1"/>
</dbReference>
<comment type="cofactor">
    <cofactor evidence="1">
        <name>heme</name>
        <dbReference type="ChEBI" id="CHEBI:30413"/>
    </cofactor>
</comment>
<keyword evidence="5 6" id="KW-0408">Iron</keyword>
<dbReference type="GO" id="GO:0004497">
    <property type="term" value="F:monooxygenase activity"/>
    <property type="evidence" value="ECO:0007669"/>
    <property type="project" value="UniProtKB-KW"/>
</dbReference>
<dbReference type="EMBL" id="JAAVMX010000001">
    <property type="protein sequence ID" value="KAF4513372.1"/>
    <property type="molecule type" value="Genomic_DNA"/>
</dbReference>
<dbReference type="Proteomes" id="UP000557566">
    <property type="component" value="Unassembled WGS sequence"/>
</dbReference>
<dbReference type="InterPro" id="IPR001128">
    <property type="entry name" value="Cyt_P450"/>
</dbReference>
<evidence type="ECO:0000256" key="5">
    <source>
        <dbReference type="ARBA" id="ARBA00023004"/>
    </source>
</evidence>
<comment type="caution">
    <text evidence="7">The sequence shown here is derived from an EMBL/GenBank/DDBJ whole genome shotgun (WGS) entry which is preliminary data.</text>
</comment>
<evidence type="ECO:0000256" key="3">
    <source>
        <dbReference type="ARBA" id="ARBA00022723"/>
    </source>
</evidence>
<dbReference type="InterPro" id="IPR017972">
    <property type="entry name" value="Cyt_P450_CS"/>
</dbReference>
<dbReference type="Pfam" id="PF00067">
    <property type="entry name" value="p450"/>
    <property type="match status" value="1"/>
</dbReference>
<name>A0A8H4PZJ0_9HYPO</name>